<proteinExistence type="predicted"/>
<evidence type="ECO:0000256" key="5">
    <source>
        <dbReference type="ARBA" id="ARBA00022692"/>
    </source>
</evidence>
<name>A0A0K1PB95_9BACT</name>
<reference evidence="10 11" key="1">
    <citation type="submission" date="2015-08" db="EMBL/GenBank/DDBJ databases">
        <authorList>
            <person name="Babu N.S."/>
            <person name="Beckwith C.J."/>
            <person name="Beseler K.G."/>
            <person name="Brison A."/>
            <person name="Carone J.V."/>
            <person name="Caskin T.P."/>
            <person name="Diamond M."/>
            <person name="Durham M.E."/>
            <person name="Foxe J.M."/>
            <person name="Go M."/>
            <person name="Henderson B.A."/>
            <person name="Jones I.B."/>
            <person name="McGettigan J.A."/>
            <person name="Micheletti S.J."/>
            <person name="Nasrallah M.E."/>
            <person name="Ortiz D."/>
            <person name="Piller C.R."/>
            <person name="Privatt S.R."/>
            <person name="Schneider S.L."/>
            <person name="Sharp S."/>
            <person name="Smith T.C."/>
            <person name="Stanton J.D."/>
            <person name="Ullery H.E."/>
            <person name="Wilson R.J."/>
            <person name="Serrano M.G."/>
            <person name="Buck G."/>
            <person name="Lee V."/>
            <person name="Wang Y."/>
            <person name="Carvalho R."/>
            <person name="Voegtly L."/>
            <person name="Shi R."/>
            <person name="Duckworth R."/>
            <person name="Johnson A."/>
            <person name="Loviza R."/>
            <person name="Walstead R."/>
            <person name="Shah Z."/>
            <person name="Kiflezghi M."/>
            <person name="Wade K."/>
            <person name="Ball S.L."/>
            <person name="Bradley K.W."/>
            <person name="Asai D.J."/>
            <person name="Bowman C.A."/>
            <person name="Russell D.A."/>
            <person name="Pope W.H."/>
            <person name="Jacobs-Sera D."/>
            <person name="Hendrix R.W."/>
            <person name="Hatfull G.F."/>
        </authorList>
    </citation>
    <scope>NUCLEOTIDE SEQUENCE [LARGE SCALE GENOMIC DNA]</scope>
    <source>
        <strain evidence="10 11">DSM 27710</strain>
    </source>
</reference>
<evidence type="ECO:0000259" key="9">
    <source>
        <dbReference type="PROSITE" id="PS51105"/>
    </source>
</evidence>
<dbReference type="AlphaFoldDB" id="A0A0K1PB95"/>
<dbReference type="PANTHER" id="PTHR33989">
    <property type="match status" value="1"/>
</dbReference>
<keyword evidence="7 8" id="KW-0472">Membrane</keyword>
<keyword evidence="5 8" id="KW-0812">Transmembrane</keyword>
<keyword evidence="4" id="KW-0762">Sugar transport</keyword>
<evidence type="ECO:0000313" key="11">
    <source>
        <dbReference type="Proteomes" id="UP000055590"/>
    </source>
</evidence>
<evidence type="ECO:0000256" key="7">
    <source>
        <dbReference type="ARBA" id="ARBA00023136"/>
    </source>
</evidence>
<protein>
    <submittedName>
        <fullName evidence="10">PTS system, cellobiose-specific IIC component</fullName>
    </submittedName>
</protein>
<dbReference type="GO" id="GO:1901264">
    <property type="term" value="P:carbohydrate derivative transport"/>
    <property type="evidence" value="ECO:0007669"/>
    <property type="project" value="TreeGrafter"/>
</dbReference>
<dbReference type="EMBL" id="CP012332">
    <property type="protein sequence ID" value="AKU90691.1"/>
    <property type="molecule type" value="Genomic_DNA"/>
</dbReference>
<gene>
    <name evidence="10" type="ORF">AKJ08_1078</name>
</gene>
<feature type="domain" description="PTS EIIC type-3" evidence="9">
    <location>
        <begin position="11"/>
        <end position="316"/>
    </location>
</feature>
<dbReference type="Proteomes" id="UP000055590">
    <property type="component" value="Chromosome"/>
</dbReference>
<dbReference type="InterPro" id="IPR051088">
    <property type="entry name" value="PTS_Sugar-EIIC/EIIB"/>
</dbReference>
<feature type="transmembrane region" description="Helical" evidence="8">
    <location>
        <begin position="176"/>
        <end position="208"/>
    </location>
</feature>
<dbReference type="GO" id="GO:0005886">
    <property type="term" value="C:plasma membrane"/>
    <property type="evidence" value="ECO:0007669"/>
    <property type="project" value="UniProtKB-SubCell"/>
</dbReference>
<feature type="transmembrane region" description="Helical" evidence="8">
    <location>
        <begin position="220"/>
        <end position="245"/>
    </location>
</feature>
<accession>A0A0K1PB95</accession>
<evidence type="ECO:0000256" key="3">
    <source>
        <dbReference type="ARBA" id="ARBA00022475"/>
    </source>
</evidence>
<evidence type="ECO:0000256" key="2">
    <source>
        <dbReference type="ARBA" id="ARBA00022448"/>
    </source>
</evidence>
<dbReference type="PROSITE" id="PS51105">
    <property type="entry name" value="PTS_EIIC_TYPE_3"/>
    <property type="match status" value="1"/>
</dbReference>
<evidence type="ECO:0000313" key="10">
    <source>
        <dbReference type="EMBL" id="AKU90691.1"/>
    </source>
</evidence>
<dbReference type="KEGG" id="vin:AKJ08_1078"/>
<dbReference type="STRING" id="1391653.AKJ08_1078"/>
<keyword evidence="2" id="KW-0813">Transport</keyword>
<feature type="transmembrane region" description="Helical" evidence="8">
    <location>
        <begin position="34"/>
        <end position="52"/>
    </location>
</feature>
<dbReference type="GO" id="GO:0008982">
    <property type="term" value="F:protein-N(PI)-phosphohistidine-sugar phosphotransferase activity"/>
    <property type="evidence" value="ECO:0007669"/>
    <property type="project" value="InterPro"/>
</dbReference>
<evidence type="ECO:0000256" key="4">
    <source>
        <dbReference type="ARBA" id="ARBA00022597"/>
    </source>
</evidence>
<dbReference type="GO" id="GO:0009401">
    <property type="term" value="P:phosphoenolpyruvate-dependent sugar phosphotransferase system"/>
    <property type="evidence" value="ECO:0007669"/>
    <property type="project" value="InterPro"/>
</dbReference>
<sequence>MIEQAAPLGTWRTRLAAVSDALARQRHLAAARDGVVATLPLVLIGSAFLLLAQAPFPALQERLAPMQGTLLAPYRMLAGLVSVFVCFGTARSLARSLGLDELGAALVAVASFFVAVGAAPLEAGGWGLAADRLGAGGLFAALAIAMGSVELQRFVAGRSWTIRLPPSVPEAIGKSFASIVPGFASVTAMWLVVHVAGVDLVGILAGLVQPLIGATDSLPGVLALCLVDSAMWLIGVHPLAILAAVKPLWLSMLTENMSAAAAGAPLPHVATRELFVWFVWQGDPAARSPRRCCCFARRAPRCERWGAWGSSRPSST</sequence>
<dbReference type="Pfam" id="PF02378">
    <property type="entry name" value="PTS_EIIC"/>
    <property type="match status" value="1"/>
</dbReference>
<dbReference type="InterPro" id="IPR003352">
    <property type="entry name" value="PTS_EIIC"/>
</dbReference>
<dbReference type="InterPro" id="IPR004501">
    <property type="entry name" value="PTS_EIIC_3"/>
</dbReference>
<feature type="transmembrane region" description="Helical" evidence="8">
    <location>
        <begin position="72"/>
        <end position="90"/>
    </location>
</feature>
<keyword evidence="6 8" id="KW-1133">Transmembrane helix</keyword>
<evidence type="ECO:0000256" key="6">
    <source>
        <dbReference type="ARBA" id="ARBA00022989"/>
    </source>
</evidence>
<keyword evidence="3" id="KW-1003">Cell membrane</keyword>
<feature type="transmembrane region" description="Helical" evidence="8">
    <location>
        <begin position="133"/>
        <end position="155"/>
    </location>
</feature>
<dbReference type="PANTHER" id="PTHR33989:SF11">
    <property type="entry name" value="LICHENAN PERMEASE IIC COMPONENT"/>
    <property type="match status" value="1"/>
</dbReference>
<keyword evidence="11" id="KW-1185">Reference proteome</keyword>
<evidence type="ECO:0000256" key="8">
    <source>
        <dbReference type="SAM" id="Phobius"/>
    </source>
</evidence>
<feature type="transmembrane region" description="Helical" evidence="8">
    <location>
        <begin position="102"/>
        <end position="121"/>
    </location>
</feature>
<evidence type="ECO:0000256" key="1">
    <source>
        <dbReference type="ARBA" id="ARBA00004651"/>
    </source>
</evidence>
<comment type="subcellular location">
    <subcellularLocation>
        <location evidence="1">Cell membrane</location>
        <topology evidence="1">Multi-pass membrane protein</topology>
    </subcellularLocation>
</comment>
<organism evidence="10 11">
    <name type="scientific">Vulgatibacter incomptus</name>
    <dbReference type="NCBI Taxonomy" id="1391653"/>
    <lineage>
        <taxon>Bacteria</taxon>
        <taxon>Pseudomonadati</taxon>
        <taxon>Myxococcota</taxon>
        <taxon>Myxococcia</taxon>
        <taxon>Myxococcales</taxon>
        <taxon>Cystobacterineae</taxon>
        <taxon>Vulgatibacteraceae</taxon>
        <taxon>Vulgatibacter</taxon>
    </lineage>
</organism>
<dbReference type="RefSeq" id="WP_169788749.1">
    <property type="nucleotide sequence ID" value="NZ_CP012332.1"/>
</dbReference>